<gene>
    <name evidence="8" type="ORF">ACFPBZ_01745</name>
</gene>
<dbReference type="InterPro" id="IPR015879">
    <property type="entry name" value="Ring_hydroxy_dOase_asu_C_dom"/>
</dbReference>
<name>A0ABV9YHR9_9PSEU</name>
<protein>
    <submittedName>
        <fullName evidence="8">Aromatic ring-hydroxylating dioxygenase subunit alpha</fullName>
        <ecNumber evidence="8">1.14.13.-</ecNumber>
    </submittedName>
</protein>
<dbReference type="GO" id="GO:0051213">
    <property type="term" value="F:dioxygenase activity"/>
    <property type="evidence" value="ECO:0007669"/>
    <property type="project" value="UniProtKB-KW"/>
</dbReference>
<dbReference type="Gene3D" id="3.90.380.10">
    <property type="entry name" value="Naphthalene 1,2-dioxygenase Alpha Subunit, Chain A, domain 1"/>
    <property type="match status" value="1"/>
</dbReference>
<dbReference type="SUPFAM" id="SSF55961">
    <property type="entry name" value="Bet v1-like"/>
    <property type="match status" value="1"/>
</dbReference>
<keyword evidence="5" id="KW-0408">Iron</keyword>
<comment type="cofactor">
    <cofactor evidence="1">
        <name>Fe cation</name>
        <dbReference type="ChEBI" id="CHEBI:24875"/>
    </cofactor>
</comment>
<keyword evidence="8" id="KW-0223">Dioxygenase</keyword>
<dbReference type="PANTHER" id="PTHR43756">
    <property type="entry name" value="CHOLINE MONOOXYGENASE, CHLOROPLASTIC"/>
    <property type="match status" value="1"/>
</dbReference>
<evidence type="ECO:0000313" key="9">
    <source>
        <dbReference type="Proteomes" id="UP001595947"/>
    </source>
</evidence>
<evidence type="ECO:0000259" key="7">
    <source>
        <dbReference type="PROSITE" id="PS51296"/>
    </source>
</evidence>
<feature type="domain" description="Rieske" evidence="7">
    <location>
        <begin position="35"/>
        <end position="139"/>
    </location>
</feature>
<dbReference type="InterPro" id="IPR001663">
    <property type="entry name" value="Rng_hydr_dOase-A"/>
</dbReference>
<keyword evidence="4 8" id="KW-0560">Oxidoreductase</keyword>
<dbReference type="PRINTS" id="PR00090">
    <property type="entry name" value="RNGDIOXGNASE"/>
</dbReference>
<sequence length="397" mass="43727">MSEQTLTRTTLPQPCYTDDAVFADDLEHVFARNWTFAGHTCELGPGDWFRRTLGRDQVIVVRDHDGTLRAHHDVCAHRGSRLTTAECGTAKAFVCPYHQWVYGLDGRLRSARLMGENFPTSSVTLAPVAVREVAGLVFLRLADDGAPEGSMDAFTAAAERRLVPHGLADARIVARDRYRVAANWKTLVENNRECYHCRGSHPEFSLSNFEQGTHGDVRANPRYDEALTLARQRWAARGLDPDDVSFPGDAWFRLARLPLKDGFATETLDGRLVAPTMGTLPDAEVGSLRIVGLPNLWAHANADYAMTTRLTPVDAGTTDVEVCFLVRADARLDDADVDALTAVWRATSEQDWELCEANYAGIASRGYRPGPLSPVVEASVAAFLDWYAAQLPVARAS</sequence>
<organism evidence="8 9">
    <name type="scientific">Actinomycetospora atypica</name>
    <dbReference type="NCBI Taxonomy" id="1290095"/>
    <lineage>
        <taxon>Bacteria</taxon>
        <taxon>Bacillati</taxon>
        <taxon>Actinomycetota</taxon>
        <taxon>Actinomycetes</taxon>
        <taxon>Pseudonocardiales</taxon>
        <taxon>Pseudonocardiaceae</taxon>
        <taxon>Actinomycetospora</taxon>
    </lineage>
</organism>
<dbReference type="EMBL" id="JBHSIV010000002">
    <property type="protein sequence ID" value="MFC5060914.1"/>
    <property type="molecule type" value="Genomic_DNA"/>
</dbReference>
<reference evidence="9" key="1">
    <citation type="journal article" date="2019" name="Int. J. Syst. Evol. Microbiol.">
        <title>The Global Catalogue of Microorganisms (GCM) 10K type strain sequencing project: providing services to taxonomists for standard genome sequencing and annotation.</title>
        <authorList>
            <consortium name="The Broad Institute Genomics Platform"/>
            <consortium name="The Broad Institute Genome Sequencing Center for Infectious Disease"/>
            <person name="Wu L."/>
            <person name="Ma J."/>
        </authorList>
    </citation>
    <scope>NUCLEOTIDE SEQUENCE [LARGE SCALE GENOMIC DNA]</scope>
    <source>
        <strain evidence="9">CGMCC 4.7093</strain>
    </source>
</reference>
<dbReference type="SUPFAM" id="SSF50022">
    <property type="entry name" value="ISP domain"/>
    <property type="match status" value="1"/>
</dbReference>
<dbReference type="EC" id="1.14.13.-" evidence="8"/>
<keyword evidence="9" id="KW-1185">Reference proteome</keyword>
<dbReference type="Pfam" id="PF00848">
    <property type="entry name" value="Ring_hydroxyl_A"/>
    <property type="match status" value="1"/>
</dbReference>
<dbReference type="CDD" id="cd03469">
    <property type="entry name" value="Rieske_RO_Alpha_N"/>
    <property type="match status" value="1"/>
</dbReference>
<evidence type="ECO:0000256" key="6">
    <source>
        <dbReference type="ARBA" id="ARBA00023014"/>
    </source>
</evidence>
<dbReference type="InterPro" id="IPR017941">
    <property type="entry name" value="Rieske_2Fe-2S"/>
</dbReference>
<keyword evidence="6" id="KW-0411">Iron-sulfur</keyword>
<proteinExistence type="predicted"/>
<dbReference type="InterPro" id="IPR036922">
    <property type="entry name" value="Rieske_2Fe-2S_sf"/>
</dbReference>
<dbReference type="RefSeq" id="WP_378034272.1">
    <property type="nucleotide sequence ID" value="NZ_JBHSIV010000002.1"/>
</dbReference>
<accession>A0ABV9YHR9</accession>
<evidence type="ECO:0000256" key="5">
    <source>
        <dbReference type="ARBA" id="ARBA00023004"/>
    </source>
</evidence>
<dbReference type="PROSITE" id="PS51296">
    <property type="entry name" value="RIESKE"/>
    <property type="match status" value="1"/>
</dbReference>
<dbReference type="Pfam" id="PF00355">
    <property type="entry name" value="Rieske"/>
    <property type="match status" value="1"/>
</dbReference>
<evidence type="ECO:0000256" key="2">
    <source>
        <dbReference type="ARBA" id="ARBA00022714"/>
    </source>
</evidence>
<dbReference type="PANTHER" id="PTHR43756:SF5">
    <property type="entry name" value="CHOLINE MONOOXYGENASE, CHLOROPLASTIC"/>
    <property type="match status" value="1"/>
</dbReference>
<dbReference type="Proteomes" id="UP001595947">
    <property type="component" value="Unassembled WGS sequence"/>
</dbReference>
<comment type="caution">
    <text evidence="8">The sequence shown here is derived from an EMBL/GenBank/DDBJ whole genome shotgun (WGS) entry which is preliminary data.</text>
</comment>
<keyword evidence="3" id="KW-0479">Metal-binding</keyword>
<evidence type="ECO:0000256" key="4">
    <source>
        <dbReference type="ARBA" id="ARBA00023002"/>
    </source>
</evidence>
<dbReference type="Gene3D" id="2.102.10.10">
    <property type="entry name" value="Rieske [2Fe-2S] iron-sulphur domain"/>
    <property type="match status" value="1"/>
</dbReference>
<evidence type="ECO:0000256" key="1">
    <source>
        <dbReference type="ARBA" id="ARBA00001962"/>
    </source>
</evidence>
<evidence type="ECO:0000256" key="3">
    <source>
        <dbReference type="ARBA" id="ARBA00022723"/>
    </source>
</evidence>
<evidence type="ECO:0000313" key="8">
    <source>
        <dbReference type="EMBL" id="MFC5060914.1"/>
    </source>
</evidence>
<keyword evidence="2" id="KW-0001">2Fe-2S</keyword>